<dbReference type="AlphaFoldDB" id="A0A0U5H4H6"/>
<evidence type="ECO:0000259" key="2">
    <source>
        <dbReference type="Pfam" id="PF00582"/>
    </source>
</evidence>
<sequence>MYDRILLPVDDSDSVTDVHRHAAELARRTGATVQVLFVADTSRDSVSVIGGDVVDALEQEGESIVEDAAGTLASLDVEYGTDVVQGSPAETIVEYADQYDYDLIVMPTHARKGLSRSLLGSVTEKVVRLSGVPVLTARIRAGGRLAFPYENILVPTDGSDTALHAARHALELAATIDATVHVVSVVNDVSLGPDVRSVLSTEKLEQPAHDAVEAVAAAAERYDVPAVHTHVEHGAPTDVITAAVDDHAIDAIVMGTTGRRGVKRILLGSVAEQTVRTAPVPVITVANPD</sequence>
<comment type="similarity">
    <text evidence="1">Belongs to the universal stress protein A family.</text>
</comment>
<accession>A0A0U5H4H6</accession>
<protein>
    <submittedName>
        <fullName evidence="3">UspA domain protein</fullName>
    </submittedName>
</protein>
<name>A0A0U5H4H6_9EURY</name>
<evidence type="ECO:0000313" key="4">
    <source>
        <dbReference type="Proteomes" id="UP000066737"/>
    </source>
</evidence>
<dbReference type="InterPro" id="IPR006015">
    <property type="entry name" value="Universal_stress_UspA"/>
</dbReference>
<dbReference type="PRINTS" id="PR01438">
    <property type="entry name" value="UNVRSLSTRESS"/>
</dbReference>
<dbReference type="Pfam" id="PF00582">
    <property type="entry name" value="Usp"/>
    <property type="match status" value="2"/>
</dbReference>
<reference evidence="4" key="1">
    <citation type="journal article" date="2016" name="Environ. Microbiol.">
        <title>The complete genome of a viable archaeum isolated from 123-million-year-old rock salt.</title>
        <authorList>
            <person name="Jaakkola S.T."/>
            <person name="Pfeiffer F."/>
            <person name="Ravantti J.J."/>
            <person name="Guo Q."/>
            <person name="Liu Y."/>
            <person name="Chen X."/>
            <person name="Ma H."/>
            <person name="Yang C."/>
            <person name="Oksanen H.M."/>
            <person name="Bamford D.H."/>
        </authorList>
    </citation>
    <scope>NUCLEOTIDE SEQUENCE</scope>
    <source>
        <strain evidence="4">JI20-1</strain>
        <plasmid evidence="4">Plasmid pSTJ001</plasmid>
    </source>
</reference>
<dbReference type="Gene3D" id="3.40.50.620">
    <property type="entry name" value="HUPs"/>
    <property type="match status" value="2"/>
</dbReference>
<gene>
    <name evidence="3" type="ORF">HHUB_4099</name>
</gene>
<dbReference type="GeneID" id="26660447"/>
<feature type="domain" description="UspA" evidence="2">
    <location>
        <begin position="149"/>
        <end position="285"/>
    </location>
</feature>
<evidence type="ECO:0000313" key="3">
    <source>
        <dbReference type="EMBL" id="CQH63497.1"/>
    </source>
</evidence>
<dbReference type="PANTHER" id="PTHR46268:SF6">
    <property type="entry name" value="UNIVERSAL STRESS PROTEIN UP12"/>
    <property type="match status" value="1"/>
</dbReference>
<dbReference type="KEGG" id="hhb:Hhub_4099"/>
<geneLocation type="plasmid" evidence="4">
    <name>pSTJ001</name>
</geneLocation>
<evidence type="ECO:0000256" key="1">
    <source>
        <dbReference type="ARBA" id="ARBA00008791"/>
    </source>
</evidence>
<organism evidence="3 4">
    <name type="scientific">Halobacterium hubeiense</name>
    <dbReference type="NCBI Taxonomy" id="1407499"/>
    <lineage>
        <taxon>Archaea</taxon>
        <taxon>Methanobacteriati</taxon>
        <taxon>Methanobacteriota</taxon>
        <taxon>Stenosarchaea group</taxon>
        <taxon>Halobacteria</taxon>
        <taxon>Halobacteriales</taxon>
        <taxon>Halobacteriaceae</taxon>
        <taxon>Halobacterium</taxon>
    </lineage>
</organism>
<dbReference type="Proteomes" id="UP000066737">
    <property type="component" value="Plasmid pSTJ001"/>
</dbReference>
<dbReference type="OrthoDB" id="105697at2157"/>
<keyword evidence="4" id="KW-1185">Reference proteome</keyword>
<dbReference type="EMBL" id="LN831303">
    <property type="protein sequence ID" value="CQH63497.1"/>
    <property type="molecule type" value="Genomic_DNA"/>
</dbReference>
<proteinExistence type="inferred from homology"/>
<dbReference type="SUPFAM" id="SSF52402">
    <property type="entry name" value="Adenine nucleotide alpha hydrolases-like"/>
    <property type="match status" value="2"/>
</dbReference>
<dbReference type="CDD" id="cd00293">
    <property type="entry name" value="USP-like"/>
    <property type="match status" value="2"/>
</dbReference>
<dbReference type="RefSeq" id="WP_059058483.1">
    <property type="nucleotide sequence ID" value="NZ_CEML01000004.1"/>
</dbReference>
<dbReference type="InterPro" id="IPR006016">
    <property type="entry name" value="UspA"/>
</dbReference>
<feature type="domain" description="UspA" evidence="2">
    <location>
        <begin position="1"/>
        <end position="137"/>
    </location>
</feature>
<dbReference type="PANTHER" id="PTHR46268">
    <property type="entry name" value="STRESS RESPONSE PROTEIN NHAX"/>
    <property type="match status" value="1"/>
</dbReference>
<dbReference type="InterPro" id="IPR014729">
    <property type="entry name" value="Rossmann-like_a/b/a_fold"/>
</dbReference>